<dbReference type="EMBL" id="BT038459">
    <property type="protein sequence ID" value="ACF83464.1"/>
    <property type="molecule type" value="mRNA"/>
</dbReference>
<keyword evidence="1" id="KW-1133">Transmembrane helix</keyword>
<dbReference type="AlphaFoldDB" id="B4FMX1"/>
<evidence type="ECO:0000256" key="1">
    <source>
        <dbReference type="SAM" id="Phobius"/>
    </source>
</evidence>
<reference evidence="2" key="1">
    <citation type="journal article" date="2009" name="PLoS Genet.">
        <title>Sequencing, mapping, and analysis of 27,455 maize full-length cDNAs.</title>
        <authorList>
            <person name="Soderlund C."/>
            <person name="Descour A."/>
            <person name="Kudrna D."/>
            <person name="Bomhoff M."/>
            <person name="Boyd L."/>
            <person name="Currie J."/>
            <person name="Angelova A."/>
            <person name="Collura K."/>
            <person name="Wissotski M."/>
            <person name="Ashley E."/>
            <person name="Morrow D."/>
            <person name="Fernandes J."/>
            <person name="Walbot V."/>
            <person name="Yu Y."/>
        </authorList>
    </citation>
    <scope>NUCLEOTIDE SEQUENCE</scope>
    <source>
        <strain evidence="2">B73</strain>
    </source>
</reference>
<proteinExistence type="evidence at transcript level"/>
<dbReference type="HOGENOM" id="CLU_3053309_0_0_1"/>
<evidence type="ECO:0000313" key="2">
    <source>
        <dbReference type="EMBL" id="ACF83464.1"/>
    </source>
</evidence>
<organism evidence="2">
    <name type="scientific">Zea mays</name>
    <name type="common">Maize</name>
    <dbReference type="NCBI Taxonomy" id="4577"/>
    <lineage>
        <taxon>Eukaryota</taxon>
        <taxon>Viridiplantae</taxon>
        <taxon>Streptophyta</taxon>
        <taxon>Embryophyta</taxon>
        <taxon>Tracheophyta</taxon>
        <taxon>Spermatophyta</taxon>
        <taxon>Magnoliopsida</taxon>
        <taxon>Liliopsida</taxon>
        <taxon>Poales</taxon>
        <taxon>Poaceae</taxon>
        <taxon>PACMAD clade</taxon>
        <taxon>Panicoideae</taxon>
        <taxon>Andropogonodae</taxon>
        <taxon>Andropogoneae</taxon>
        <taxon>Tripsacinae</taxon>
        <taxon>Zea</taxon>
    </lineage>
</organism>
<protein>
    <submittedName>
        <fullName evidence="2">Uncharacterized protein</fullName>
    </submittedName>
</protein>
<accession>B4FMX1</accession>
<keyword evidence="1" id="KW-0472">Membrane</keyword>
<feature type="transmembrane region" description="Helical" evidence="1">
    <location>
        <begin position="7"/>
        <end position="29"/>
    </location>
</feature>
<sequence length="54" mass="6112">MLITSCRLLMIPHIFSVVLLMDGLLAVFLGPGRTFMEDALVDYDWPPQAHEKPI</sequence>
<keyword evidence="1" id="KW-0812">Transmembrane</keyword>
<name>B4FMX1_MAIZE</name>